<dbReference type="PANTHER" id="PTHR30404">
    <property type="entry name" value="N-ACETYLMURAMOYL-L-ALANINE AMIDASE"/>
    <property type="match status" value="1"/>
</dbReference>
<dbReference type="PANTHER" id="PTHR30404:SF0">
    <property type="entry name" value="N-ACETYLMURAMOYL-L-ALANINE AMIDASE AMIC"/>
    <property type="match status" value="1"/>
</dbReference>
<dbReference type="Pfam" id="PF01520">
    <property type="entry name" value="Amidase_3"/>
    <property type="match status" value="1"/>
</dbReference>
<protein>
    <recommendedName>
        <fullName evidence="2">MurNAc-LAA domain-containing protein</fullName>
    </recommendedName>
</protein>
<evidence type="ECO:0000313" key="3">
    <source>
        <dbReference type="EMBL" id="SUZ67456.1"/>
    </source>
</evidence>
<proteinExistence type="predicted"/>
<gene>
    <name evidence="3" type="ORF">METZ01_LOCUS20310</name>
</gene>
<keyword evidence="1" id="KW-0378">Hydrolase</keyword>
<dbReference type="GO" id="GO:0008745">
    <property type="term" value="F:N-acetylmuramoyl-L-alanine amidase activity"/>
    <property type="evidence" value="ECO:0007669"/>
    <property type="project" value="InterPro"/>
</dbReference>
<dbReference type="Gene3D" id="3.40.630.40">
    <property type="entry name" value="Zn-dependent exopeptidases"/>
    <property type="match status" value="1"/>
</dbReference>
<feature type="domain" description="MurNAc-LAA" evidence="2">
    <location>
        <begin position="100"/>
        <end position="257"/>
    </location>
</feature>
<evidence type="ECO:0000256" key="1">
    <source>
        <dbReference type="ARBA" id="ARBA00022801"/>
    </source>
</evidence>
<dbReference type="FunFam" id="3.40.630.40:FF:000005">
    <property type="entry name" value="N-acetylmuramoyl-L-alanine amidase (AmiA)"/>
    <property type="match status" value="1"/>
</dbReference>
<dbReference type="SMART" id="SM00646">
    <property type="entry name" value="Ami_3"/>
    <property type="match status" value="1"/>
</dbReference>
<dbReference type="GO" id="GO:0009253">
    <property type="term" value="P:peptidoglycan catabolic process"/>
    <property type="evidence" value="ECO:0007669"/>
    <property type="project" value="InterPro"/>
</dbReference>
<dbReference type="InterPro" id="IPR002508">
    <property type="entry name" value="MurNAc-LAA_cat"/>
</dbReference>
<dbReference type="CDD" id="cd02696">
    <property type="entry name" value="MurNAc-LAA"/>
    <property type="match status" value="1"/>
</dbReference>
<accession>A0A381PKA5</accession>
<organism evidence="3">
    <name type="scientific">marine metagenome</name>
    <dbReference type="NCBI Taxonomy" id="408172"/>
    <lineage>
        <taxon>unclassified sequences</taxon>
        <taxon>metagenomes</taxon>
        <taxon>ecological metagenomes</taxon>
    </lineage>
</organism>
<evidence type="ECO:0000259" key="2">
    <source>
        <dbReference type="SMART" id="SM00646"/>
    </source>
</evidence>
<name>A0A381PKA5_9ZZZZ</name>
<dbReference type="EMBL" id="UINC01001012">
    <property type="protein sequence ID" value="SUZ67456.1"/>
    <property type="molecule type" value="Genomic_DNA"/>
</dbReference>
<dbReference type="SUPFAM" id="SSF53187">
    <property type="entry name" value="Zn-dependent exopeptidases"/>
    <property type="match status" value="1"/>
</dbReference>
<reference evidence="3" key="1">
    <citation type="submission" date="2018-05" db="EMBL/GenBank/DDBJ databases">
        <authorList>
            <person name="Lanie J.A."/>
            <person name="Ng W.-L."/>
            <person name="Kazmierczak K.M."/>
            <person name="Andrzejewski T.M."/>
            <person name="Davidsen T.M."/>
            <person name="Wayne K.J."/>
            <person name="Tettelin H."/>
            <person name="Glass J.I."/>
            <person name="Rusch D."/>
            <person name="Podicherti R."/>
            <person name="Tsui H.-C.T."/>
            <person name="Winkler M.E."/>
        </authorList>
    </citation>
    <scope>NUCLEOTIDE SEQUENCE</scope>
</reference>
<dbReference type="GO" id="GO:0030288">
    <property type="term" value="C:outer membrane-bounded periplasmic space"/>
    <property type="evidence" value="ECO:0007669"/>
    <property type="project" value="TreeGrafter"/>
</dbReference>
<dbReference type="InterPro" id="IPR050695">
    <property type="entry name" value="N-acetylmuramoyl_amidase_3"/>
</dbReference>
<sequence>MIINLMVVSKNIIRFFQVLICFFVINTSNSQSIQNQEKFVVVIDAGHGGKDSGNTGNGYLEKKIVLNISLELGKILKKNSDVQVVYTRTTDKFVNLFERANIANKSNANLFISIHCDSHNSQAYGAGTFVLGLHANARNFEVAKKENSVIFYEDDYIDQYDGFDPNNPESVIGLTLMQEEYLDQSIIAASYIQNSFVQNLKRKNRNVKQAGFIVLKYTYMPSVLIETGFLTNKSEGSYLNSLNGQKEMSNAISKAIIKYKSDFYKNLTSEEKDNYLNYKIQISASKRLIETKSYNFNGLKSIKVHRDGDLYKYLYGNYNSHEEAKENLKYVKKFGFNSSFIVGFRNNKIISLNNLN</sequence>
<dbReference type="AlphaFoldDB" id="A0A381PKA5"/>